<gene>
    <name evidence="9" type="primary">MYO2_2</name>
    <name evidence="9" type="ORF">GGI25_005087</name>
</gene>
<keyword evidence="1 6" id="KW-0547">Nucleotide-binding</keyword>
<dbReference type="InterPro" id="IPR000048">
    <property type="entry name" value="IQ_motif_EF-hand-BS"/>
</dbReference>
<dbReference type="Gene3D" id="1.20.120.720">
    <property type="entry name" value="Myosin VI head, motor domain, U50 subdomain"/>
    <property type="match status" value="1"/>
</dbReference>
<evidence type="ECO:0000256" key="2">
    <source>
        <dbReference type="ARBA" id="ARBA00022840"/>
    </source>
</evidence>
<dbReference type="FunFam" id="1.10.10.820:FF:000001">
    <property type="entry name" value="Myosin heavy chain"/>
    <property type="match status" value="1"/>
</dbReference>
<feature type="compositionally biased region" description="Polar residues" evidence="7">
    <location>
        <begin position="1579"/>
        <end position="1588"/>
    </location>
</feature>
<comment type="similarity">
    <text evidence="6">Belongs to the TRAFAC class myosin-kinesin ATPase superfamily. Myosin family.</text>
</comment>
<dbReference type="GO" id="GO:0016020">
    <property type="term" value="C:membrane"/>
    <property type="evidence" value="ECO:0007669"/>
    <property type="project" value="TreeGrafter"/>
</dbReference>
<feature type="binding site" evidence="6">
    <location>
        <begin position="257"/>
        <end position="264"/>
    </location>
    <ligand>
        <name>ATP</name>
        <dbReference type="ChEBI" id="CHEBI:30616"/>
    </ligand>
</feature>
<keyword evidence="3 6" id="KW-0518">Myosin</keyword>
<organism evidence="9 10">
    <name type="scientific">Coemansia spiralis</name>
    <dbReference type="NCBI Taxonomy" id="417178"/>
    <lineage>
        <taxon>Eukaryota</taxon>
        <taxon>Fungi</taxon>
        <taxon>Fungi incertae sedis</taxon>
        <taxon>Zoopagomycota</taxon>
        <taxon>Kickxellomycotina</taxon>
        <taxon>Kickxellomycetes</taxon>
        <taxon>Kickxellales</taxon>
        <taxon>Kickxellaceae</taxon>
        <taxon>Coemansia</taxon>
    </lineage>
</organism>
<evidence type="ECO:0000256" key="3">
    <source>
        <dbReference type="ARBA" id="ARBA00023123"/>
    </source>
</evidence>
<dbReference type="InterPro" id="IPR027417">
    <property type="entry name" value="P-loop_NTPase"/>
</dbReference>
<feature type="region of interest" description="Disordered" evidence="7">
    <location>
        <begin position="1283"/>
        <end position="1303"/>
    </location>
</feature>
<feature type="compositionally biased region" description="Polar residues" evidence="7">
    <location>
        <begin position="68"/>
        <end position="77"/>
    </location>
</feature>
<feature type="compositionally biased region" description="Gly residues" evidence="7">
    <location>
        <begin position="1371"/>
        <end position="1382"/>
    </location>
</feature>
<feature type="compositionally biased region" description="Polar residues" evidence="7">
    <location>
        <begin position="1343"/>
        <end position="1362"/>
    </location>
</feature>
<feature type="compositionally biased region" description="Basic and acidic residues" evidence="7">
    <location>
        <begin position="1333"/>
        <end position="1342"/>
    </location>
</feature>
<dbReference type="SMART" id="SM00015">
    <property type="entry name" value="IQ"/>
    <property type="match status" value="3"/>
</dbReference>
<feature type="region of interest" description="Disordered" evidence="7">
    <location>
        <begin position="1560"/>
        <end position="1628"/>
    </location>
</feature>
<feature type="domain" description="Myosin motor" evidence="8">
    <location>
        <begin position="164"/>
        <end position="952"/>
    </location>
</feature>
<feature type="region of interest" description="Disordered" evidence="7">
    <location>
        <begin position="68"/>
        <end position="106"/>
    </location>
</feature>
<dbReference type="GO" id="GO:0000146">
    <property type="term" value="F:microfilament motor activity"/>
    <property type="evidence" value="ECO:0007669"/>
    <property type="project" value="TreeGrafter"/>
</dbReference>
<evidence type="ECO:0000256" key="5">
    <source>
        <dbReference type="ARBA" id="ARBA00023203"/>
    </source>
</evidence>
<dbReference type="GO" id="GO:0005524">
    <property type="term" value="F:ATP binding"/>
    <property type="evidence" value="ECO:0007669"/>
    <property type="project" value="UniProtKB-UniRule"/>
</dbReference>
<dbReference type="Pfam" id="PF00063">
    <property type="entry name" value="Myosin_head"/>
    <property type="match status" value="1"/>
</dbReference>
<dbReference type="SMART" id="SM00242">
    <property type="entry name" value="MYSc"/>
    <property type="match status" value="1"/>
</dbReference>
<reference evidence="9" key="1">
    <citation type="submission" date="2022-07" db="EMBL/GenBank/DDBJ databases">
        <title>Phylogenomic reconstructions and comparative analyses of Kickxellomycotina fungi.</title>
        <authorList>
            <person name="Reynolds N.K."/>
            <person name="Stajich J.E."/>
            <person name="Barry K."/>
            <person name="Grigoriev I.V."/>
            <person name="Crous P."/>
            <person name="Smith M.E."/>
        </authorList>
    </citation>
    <scope>NUCLEOTIDE SEQUENCE</scope>
    <source>
        <strain evidence="9">NRRL 3115</strain>
    </source>
</reference>
<dbReference type="Gene3D" id="6.20.240.20">
    <property type="match status" value="1"/>
</dbReference>
<dbReference type="GO" id="GO:0016459">
    <property type="term" value="C:myosin complex"/>
    <property type="evidence" value="ECO:0007669"/>
    <property type="project" value="UniProtKB-KW"/>
</dbReference>
<protein>
    <submittedName>
        <fullName evidence="9">Myosin type-2 heavy chain 1</fullName>
    </submittedName>
</protein>
<dbReference type="EMBL" id="JANBTW010000081">
    <property type="protein sequence ID" value="KAJ2672532.1"/>
    <property type="molecule type" value="Genomic_DNA"/>
</dbReference>
<keyword evidence="4 6" id="KW-0505">Motor protein</keyword>
<dbReference type="GO" id="GO:0007015">
    <property type="term" value="P:actin filament organization"/>
    <property type="evidence" value="ECO:0007669"/>
    <property type="project" value="TreeGrafter"/>
</dbReference>
<feature type="compositionally biased region" description="Polar residues" evidence="7">
    <location>
        <begin position="1521"/>
        <end position="1534"/>
    </location>
</feature>
<dbReference type="GO" id="GO:0051015">
    <property type="term" value="F:actin filament binding"/>
    <property type="evidence" value="ECO:0007669"/>
    <property type="project" value="TreeGrafter"/>
</dbReference>
<dbReference type="PROSITE" id="PS51456">
    <property type="entry name" value="MYOSIN_MOTOR"/>
    <property type="match status" value="1"/>
</dbReference>
<dbReference type="Gene3D" id="1.20.5.190">
    <property type="match status" value="1"/>
</dbReference>
<dbReference type="Gene3D" id="1.20.58.530">
    <property type="match status" value="2"/>
</dbReference>
<accession>A0A9W8KV09</accession>
<dbReference type="InterPro" id="IPR001609">
    <property type="entry name" value="Myosin_head_motor_dom-like"/>
</dbReference>
<evidence type="ECO:0000256" key="1">
    <source>
        <dbReference type="ARBA" id="ARBA00022741"/>
    </source>
</evidence>
<feature type="region of interest" description="Actin-binding" evidence="6">
    <location>
        <begin position="813"/>
        <end position="835"/>
    </location>
</feature>
<evidence type="ECO:0000259" key="8">
    <source>
        <dbReference type="PROSITE" id="PS51456"/>
    </source>
</evidence>
<sequence length="1628" mass="179723">MPFAIADADSTAKALKILEHYTKGAKAWFEDTEDAWAKATLMQRTQDDQLGICRLVFVRDDSVASTTAKLMAQTSSPKPTPPELPAEHPDAVPGASRRRTSVRAASPDELKRIAARSSRLTGGRISSMERVDSSYVIDVVFSELVEPGADTELLPPLCNPPILDCTPDLTTLSYLHEPAVLYNLKRRYEQKEIYTYSGVVLVAMNPFHPMPLYSPEYMARYAKAQSSSNDPHLFAIAENAYRGMVNNKQNQTIIVYGESGSGKTTSAKYIMRYFAQAHHADTNDEQMTTVESQILATNPVFESFGNAKTTRNDNSSRFGKFLDIKFERRHQKIVGGRIRTFLLERSRVAYQPPTERNYHIFYQLLAGASKELREKIGLDGEHSSWTAFHYTRQGGEGSGVIQGVNDAEDFAVTDASLEMVGIDSSRRNDIWRTLAGILHLGNVVFSGTESVGSYVDTESVAEFSMAAKLLGVGEAKLSQWLTKRQIVTRHDHILAKVNKTQALVIRDSIAKFIYSRLFDWILGPINASLLPTEVDESLTSFVGVLDIYGFEHFEHNSFEQFCINYANEKLQQNFNHHVFKLEQEEYRREQLSNWRFIGFQDNQPCIDLIEGKPIGILSLLDEESRLEQGSDRTFTEKLYRQFDSAHAGAANGSQARRGNPSSDQMLSGISSYFRKPRFSNTAFTVRHYAHEVTYEGDGFLEKNKDTVPDEILDLLCSSSFEFVANLADANAAATAASALQSPLKDLGSSPKIPVPVAPGMASGRSSPVVRASSPAFGAPSRGFGARGSPTTSAAGGLQRRQAPTLAGVFKRSLAGLMATLAETEMHYVRCIKPNEAKAAWQFEQPMVISQLRSCGVIETIRISKAGYPSRVPIRTFNERYSVLLGPSSTAGTPSGGKLSASESPNLPPTEEEHALCRTVLDACLPDKEQYQVGLTKVFFRAGQWAIMEKKRSYLFENSAVVIQKYCRSVLVRRSFRKMATAATHIQRCYRRHLFSCRVERLRQRCAAAAIEQTWVQFCEARRRQKEHEGASAIQALLRGFLARARFDRILERKRREDAERAREEAEQMRREAEAERVRAEKSRKEAETERIKAAAQAARAKAQAAADQQRQRLDQHQHYLQQYQQKPQQDLLAVPHSDRQDTCSRDSVTHGLDDQFSFPDEARELVPEAPPMHRTDSDAVNEAFARLTLNSPPADGAPLKSPTGMSILTSLPDIRRMSTQSNEAARLHAAEARASLLAAGAAERSAEAELGRQHTNSGNYAYSPTIYSPSFMASPRNTFGYRDAASQQHQHQFADANGSGHTKSDSLTIGDDIYAIINEFSVVADSRYGEVDARSLKKRELSNSRASSRYTSGHSPALSSNYPGMASPGGRSPGGRSPGGRSPGKAASQPAYRHPNAGAMPTVQPSGMAKDMSSVMPSHTWLNAALRSSGDSADGDLHTAQQAKVSGDGYVITGFPLTADGSAGNGVEKQAYLTRKHPAAARHTSSSPFFSTTPPLSHAKENSGDSYRQESNGVYKRESHTNVSLASANTSQTDIGGRHTAARARAWAARQKERMLNAFSGDRIQRRSQNAHMPIGASKLSSETQSRILESPLEPPSPFRFHHQSHSATNVVSPVSRINRPPSADSLH</sequence>
<dbReference type="InterPro" id="IPR036961">
    <property type="entry name" value="Kinesin_motor_dom_sf"/>
</dbReference>
<dbReference type="OrthoDB" id="6108017at2759"/>
<dbReference type="PRINTS" id="PR00193">
    <property type="entry name" value="MYOSINHEAVY"/>
</dbReference>
<dbReference type="SUPFAM" id="SSF52540">
    <property type="entry name" value="P-loop containing nucleoside triphosphate hydrolases"/>
    <property type="match status" value="1"/>
</dbReference>
<comment type="caution">
    <text evidence="9">The sequence shown here is derived from an EMBL/GenBank/DDBJ whole genome shotgun (WGS) entry which is preliminary data.</text>
</comment>
<dbReference type="Pfam" id="PF00612">
    <property type="entry name" value="IQ"/>
    <property type="match status" value="2"/>
</dbReference>
<dbReference type="PANTHER" id="PTHR13140">
    <property type="entry name" value="MYOSIN"/>
    <property type="match status" value="1"/>
</dbReference>
<dbReference type="Proteomes" id="UP001151518">
    <property type="component" value="Unassembled WGS sequence"/>
</dbReference>
<proteinExistence type="inferred from homology"/>
<feature type="compositionally biased region" description="Low complexity" evidence="7">
    <location>
        <begin position="1484"/>
        <end position="1495"/>
    </location>
</feature>
<evidence type="ECO:0000256" key="7">
    <source>
        <dbReference type="SAM" id="MobiDB-lite"/>
    </source>
</evidence>
<keyword evidence="5 6" id="KW-0009">Actin-binding</keyword>
<evidence type="ECO:0000256" key="6">
    <source>
        <dbReference type="PROSITE-ProRule" id="PRU00782"/>
    </source>
</evidence>
<evidence type="ECO:0000313" key="10">
    <source>
        <dbReference type="Proteomes" id="UP001151518"/>
    </source>
</evidence>
<dbReference type="PROSITE" id="PS50096">
    <property type="entry name" value="IQ"/>
    <property type="match status" value="2"/>
</dbReference>
<evidence type="ECO:0000256" key="4">
    <source>
        <dbReference type="ARBA" id="ARBA00023175"/>
    </source>
</evidence>
<dbReference type="PANTHER" id="PTHR13140:SF706">
    <property type="entry name" value="DILUTE CLASS UNCONVENTIONAL MYOSIN, ISOFORM C"/>
    <property type="match status" value="1"/>
</dbReference>
<keyword evidence="2 6" id="KW-0067">ATP-binding</keyword>
<feature type="region of interest" description="Disordered" evidence="7">
    <location>
        <begin position="1478"/>
        <end position="1543"/>
    </location>
</feature>
<feature type="region of interest" description="Disordered" evidence="7">
    <location>
        <begin position="1055"/>
        <end position="1088"/>
    </location>
</feature>
<name>A0A9W8KV09_9FUNG</name>
<feature type="region of interest" description="Disordered" evidence="7">
    <location>
        <begin position="1333"/>
        <end position="1413"/>
    </location>
</feature>
<dbReference type="Gene3D" id="1.10.10.820">
    <property type="match status" value="1"/>
</dbReference>
<evidence type="ECO:0000313" key="9">
    <source>
        <dbReference type="EMBL" id="KAJ2672532.1"/>
    </source>
</evidence>
<dbReference type="GO" id="GO:0005737">
    <property type="term" value="C:cytoplasm"/>
    <property type="evidence" value="ECO:0007669"/>
    <property type="project" value="TreeGrafter"/>
</dbReference>
<dbReference type="Gene3D" id="3.40.850.10">
    <property type="entry name" value="Kinesin motor domain"/>
    <property type="match status" value="2"/>
</dbReference>